<dbReference type="GO" id="GO:0016020">
    <property type="term" value="C:membrane"/>
    <property type="evidence" value="ECO:0007669"/>
    <property type="project" value="UniProtKB-SubCell"/>
</dbReference>
<dbReference type="OrthoDB" id="2194493at2759"/>
<organism evidence="6 7">
    <name type="scientific">Encephalitozoon romaleae (strain SJ-2008)</name>
    <name type="common">Microsporidian parasite</name>
    <dbReference type="NCBI Taxonomy" id="1178016"/>
    <lineage>
        <taxon>Eukaryota</taxon>
        <taxon>Fungi</taxon>
        <taxon>Fungi incertae sedis</taxon>
        <taxon>Microsporidia</taxon>
        <taxon>Unikaryonidae</taxon>
        <taxon>Encephalitozoon</taxon>
    </lineage>
</organism>
<evidence type="ECO:0000313" key="7">
    <source>
        <dbReference type="Proteomes" id="UP000010094"/>
    </source>
</evidence>
<dbReference type="AlphaFoldDB" id="I6ZHD4"/>
<evidence type="ECO:0000313" key="6">
    <source>
        <dbReference type="EMBL" id="AFN82613.1"/>
    </source>
</evidence>
<reference evidence="6 7" key="1">
    <citation type="journal article" date="2012" name="Proc. Natl. Acad. Sci. U.S.A.">
        <title>Gain and loss of multiple functionally related, horizontally transferred genes in the reduced genomes of two microsporidian parasites.</title>
        <authorList>
            <person name="Pombert J.-F."/>
            <person name="Selman M."/>
            <person name="Burki F."/>
            <person name="Bardell F.T."/>
            <person name="Farinelli L."/>
            <person name="Solter L.F."/>
            <person name="Whitman D.W."/>
            <person name="Weiss L.M."/>
            <person name="Corradi N."/>
            <person name="Keeling P.J."/>
        </authorList>
    </citation>
    <scope>NUCLEOTIDE SEQUENCE [LARGE SCALE GENOMIC DNA]</scope>
    <source>
        <strain evidence="6 7">SJ-2008</strain>
    </source>
</reference>
<evidence type="ECO:0000256" key="3">
    <source>
        <dbReference type="ARBA" id="ARBA00022989"/>
    </source>
</evidence>
<keyword evidence="4 5" id="KW-0472">Membrane</keyword>
<comment type="similarity">
    <text evidence="5">Belongs to the PRA1 family.</text>
</comment>
<evidence type="ECO:0000256" key="1">
    <source>
        <dbReference type="ARBA" id="ARBA00004141"/>
    </source>
</evidence>
<dbReference type="RefSeq" id="XP_009264110.1">
    <property type="nucleotide sequence ID" value="XM_009265835.1"/>
</dbReference>
<keyword evidence="7" id="KW-1185">Reference proteome</keyword>
<keyword evidence="2 5" id="KW-0812">Transmembrane</keyword>
<feature type="transmembrane region" description="Helical" evidence="5">
    <location>
        <begin position="128"/>
        <end position="146"/>
    </location>
</feature>
<dbReference type="PANTHER" id="PTHR19317">
    <property type="entry name" value="PRENYLATED RAB ACCEPTOR 1-RELATED"/>
    <property type="match status" value="1"/>
</dbReference>
<comment type="subcellular location">
    <subcellularLocation>
        <location evidence="1 5">Membrane</location>
        <topology evidence="1 5">Multi-pass membrane protein</topology>
    </subcellularLocation>
</comment>
<dbReference type="Pfam" id="PF03208">
    <property type="entry name" value="PRA1"/>
    <property type="match status" value="1"/>
</dbReference>
<dbReference type="VEuPathDB" id="MicrosporidiaDB:EROM_021380"/>
<protein>
    <recommendedName>
        <fullName evidence="5">PRA1 family protein</fullName>
    </recommendedName>
</protein>
<feature type="transmembrane region" description="Helical" evidence="5">
    <location>
        <begin position="56"/>
        <end position="83"/>
    </location>
</feature>
<proteinExistence type="inferred from homology"/>
<keyword evidence="3 5" id="KW-1133">Transmembrane helix</keyword>
<name>I6ZHD4_ENCRO</name>
<dbReference type="InterPro" id="IPR004895">
    <property type="entry name" value="Prenylated_rab_accept_PRA1"/>
</dbReference>
<evidence type="ECO:0000256" key="2">
    <source>
        <dbReference type="ARBA" id="ARBA00022692"/>
    </source>
</evidence>
<dbReference type="EMBL" id="CP003519">
    <property type="protein sequence ID" value="AFN82613.1"/>
    <property type="molecule type" value="Genomic_DNA"/>
</dbReference>
<evidence type="ECO:0000256" key="5">
    <source>
        <dbReference type="RuleBase" id="RU363107"/>
    </source>
</evidence>
<dbReference type="HOGENOM" id="CLU_1686548_0_0_1"/>
<sequence>MQGGIQEEETFQKNIKEALGNKHVAKDFFNIRKASVPRDLNDAKRRILTNLDRFKFHYFAMASILTLIYVLYRLELIILIGIISITAYAYKTKPTLFNIEMEPRSVCIAGIVGILIFFIFFKEAIVGLLAISAICGIIILIHAASLEEDLQKDEEV</sequence>
<dbReference type="GO" id="GO:0005794">
    <property type="term" value="C:Golgi apparatus"/>
    <property type="evidence" value="ECO:0007669"/>
    <property type="project" value="TreeGrafter"/>
</dbReference>
<evidence type="ECO:0000256" key="4">
    <source>
        <dbReference type="ARBA" id="ARBA00023136"/>
    </source>
</evidence>
<dbReference type="GeneID" id="20520900"/>
<feature type="transmembrane region" description="Helical" evidence="5">
    <location>
        <begin position="103"/>
        <end position="121"/>
    </location>
</feature>
<accession>I6ZHD4</accession>
<dbReference type="Proteomes" id="UP000010094">
    <property type="component" value="Chromosome II"/>
</dbReference>
<dbReference type="KEGG" id="ero:EROM_021380"/>
<dbReference type="PANTHER" id="PTHR19317:SF0">
    <property type="entry name" value="PRENYLATED RAB ACCEPTOR PROTEIN 1"/>
    <property type="match status" value="1"/>
</dbReference>
<gene>
    <name evidence="6" type="ordered locus">EROM_021380</name>
</gene>